<evidence type="ECO:0000256" key="1">
    <source>
        <dbReference type="SAM" id="MobiDB-lite"/>
    </source>
</evidence>
<dbReference type="InterPro" id="IPR039159">
    <property type="entry name" value="SAYSD1"/>
</dbReference>
<feature type="domain" description="SAYSvFN" evidence="3">
    <location>
        <begin position="99"/>
        <end position="168"/>
    </location>
</feature>
<protein>
    <submittedName>
        <fullName evidence="4">SAYSvFN domain-containing protein 1</fullName>
    </submittedName>
</protein>
<keyword evidence="2" id="KW-0812">Transmembrane</keyword>
<sequence length="176" mass="19186">MEGRLADFRARRAAAQLAVRTADQTQTQANTGLDPGPGVDLLPTPHGPGPEAQENPPGPQIQTEKETPQDGQDWLLDSALGRRLGCSWLAVTNITLLKLLLWLVLLGLFAELDFGLPFFLVSLFYWMYVGLRSPAARQPGELSAYSVFNPGCQPLLGAITAEQLEGEMGYRPLANR</sequence>
<keyword evidence="2" id="KW-0472">Membrane</keyword>
<keyword evidence="5" id="KW-1185">Reference proteome</keyword>
<dbReference type="Pfam" id="PF10260">
    <property type="entry name" value="SAYSvFN"/>
    <property type="match status" value="1"/>
</dbReference>
<organism evidence="4 5">
    <name type="scientific">Merluccius polli</name>
    <name type="common">Benguela hake</name>
    <name type="synonym">Merluccius cadenati</name>
    <dbReference type="NCBI Taxonomy" id="89951"/>
    <lineage>
        <taxon>Eukaryota</taxon>
        <taxon>Metazoa</taxon>
        <taxon>Chordata</taxon>
        <taxon>Craniata</taxon>
        <taxon>Vertebrata</taxon>
        <taxon>Euteleostomi</taxon>
        <taxon>Actinopterygii</taxon>
        <taxon>Neopterygii</taxon>
        <taxon>Teleostei</taxon>
        <taxon>Neoteleostei</taxon>
        <taxon>Acanthomorphata</taxon>
        <taxon>Zeiogadaria</taxon>
        <taxon>Gadariae</taxon>
        <taxon>Gadiformes</taxon>
        <taxon>Gadoidei</taxon>
        <taxon>Merlucciidae</taxon>
        <taxon>Merluccius</taxon>
    </lineage>
</organism>
<feature type="transmembrane region" description="Helical" evidence="2">
    <location>
        <begin position="114"/>
        <end position="131"/>
    </location>
</feature>
<dbReference type="PANTHER" id="PTHR13527:SF0">
    <property type="entry name" value="SAYSVFN DOMAIN-CONTAINING PROTEIN 1"/>
    <property type="match status" value="1"/>
</dbReference>
<evidence type="ECO:0000313" key="5">
    <source>
        <dbReference type="Proteomes" id="UP001174136"/>
    </source>
</evidence>
<gene>
    <name evidence="4" type="primary">Saysd1</name>
    <name evidence="4" type="ORF">N1851_000247</name>
</gene>
<accession>A0AA47NCT2</accession>
<evidence type="ECO:0000256" key="2">
    <source>
        <dbReference type="SAM" id="Phobius"/>
    </source>
</evidence>
<keyword evidence="2" id="KW-1133">Transmembrane helix</keyword>
<evidence type="ECO:0000313" key="4">
    <source>
        <dbReference type="EMBL" id="KAK0156479.1"/>
    </source>
</evidence>
<feature type="transmembrane region" description="Helical" evidence="2">
    <location>
        <begin position="88"/>
        <end position="108"/>
    </location>
</feature>
<dbReference type="Proteomes" id="UP001174136">
    <property type="component" value="Unassembled WGS sequence"/>
</dbReference>
<evidence type="ECO:0000259" key="3">
    <source>
        <dbReference type="Pfam" id="PF10260"/>
    </source>
</evidence>
<comment type="caution">
    <text evidence="4">The sequence shown here is derived from an EMBL/GenBank/DDBJ whole genome shotgun (WGS) entry which is preliminary data.</text>
</comment>
<reference evidence="4" key="1">
    <citation type="journal article" date="2023" name="Front. Mar. Sci.">
        <title>A new Merluccius polli reference genome to investigate the effects of global change in West African waters.</title>
        <authorList>
            <person name="Mateo J.L."/>
            <person name="Blanco-Fernandez C."/>
            <person name="Garcia-Vazquez E."/>
            <person name="Machado-Schiaffino G."/>
        </authorList>
    </citation>
    <scope>NUCLEOTIDE SEQUENCE</scope>
    <source>
        <strain evidence="4">C29</strain>
        <tissue evidence="4">Fin</tissue>
    </source>
</reference>
<dbReference type="PANTHER" id="PTHR13527">
    <property type="entry name" value="SAYSVFN DOMAIN-CONTAINING PROTEIN 1"/>
    <property type="match status" value="1"/>
</dbReference>
<name>A0AA47NCT2_MERPO</name>
<dbReference type="EMBL" id="JAOPHQ010000006">
    <property type="protein sequence ID" value="KAK0156479.1"/>
    <property type="molecule type" value="Genomic_DNA"/>
</dbReference>
<dbReference type="InterPro" id="IPR019387">
    <property type="entry name" value="SAYSvFN_dom"/>
</dbReference>
<dbReference type="AlphaFoldDB" id="A0AA47NCT2"/>
<feature type="region of interest" description="Disordered" evidence="1">
    <location>
        <begin position="19"/>
        <end position="69"/>
    </location>
</feature>
<proteinExistence type="predicted"/>